<reference evidence="2 3" key="1">
    <citation type="journal article" date="2014" name="Genome Announc.">
        <title>Genome Sequence of Afipia felis Strain 76713, Isolated in Hospital Water Using an Amoeba Co-Culture Procedure.</title>
        <authorList>
            <person name="Benamar S."/>
            <person name="La Scola B."/>
            <person name="Croce O."/>
        </authorList>
    </citation>
    <scope>NUCLEOTIDE SEQUENCE [LARGE SCALE GENOMIC DNA]</scope>
    <source>
        <strain evidence="2 3">76713</strain>
    </source>
</reference>
<evidence type="ECO:0000313" key="2">
    <source>
        <dbReference type="EMBL" id="CEG07436.1"/>
    </source>
</evidence>
<dbReference type="RefSeq" id="WP_009336948.1">
    <property type="nucleotide sequence ID" value="NZ_CCAZ020000001.1"/>
</dbReference>
<accession>A0A090MIZ2</accession>
<dbReference type="STRING" id="1035.BN961_00826"/>
<gene>
    <name evidence="2" type="ORF">BN961_00826</name>
</gene>
<sequence length="120" mass="13198">MRIITPVVYAGLLAVSIYAALAQTSPIQYTPPAPEAQAPTKLAYAAPNDGAQKSAKPAVRVSKRDACRQKIAARHLKHREARDKMQLCVAEARVECLKQAIDRHVHPSQRRLFVRSCVAS</sequence>
<dbReference type="EMBL" id="CCAZ020000001">
    <property type="protein sequence ID" value="CEG07436.1"/>
    <property type="molecule type" value="Genomic_DNA"/>
</dbReference>
<keyword evidence="3" id="KW-1185">Reference proteome</keyword>
<proteinExistence type="predicted"/>
<feature type="signal peptide" evidence="1">
    <location>
        <begin position="1"/>
        <end position="22"/>
    </location>
</feature>
<comment type="caution">
    <text evidence="2">The sequence shown here is derived from an EMBL/GenBank/DDBJ whole genome shotgun (WGS) entry which is preliminary data.</text>
</comment>
<feature type="chain" id="PRO_5001860474" evidence="1">
    <location>
        <begin position="23"/>
        <end position="120"/>
    </location>
</feature>
<dbReference type="AlphaFoldDB" id="A0A090MIZ2"/>
<evidence type="ECO:0000256" key="1">
    <source>
        <dbReference type="SAM" id="SignalP"/>
    </source>
</evidence>
<dbReference type="Proteomes" id="UP000035762">
    <property type="component" value="Unassembled WGS sequence"/>
</dbReference>
<name>A0A090MIZ2_AFIFE</name>
<keyword evidence="1" id="KW-0732">Signal</keyword>
<protein>
    <submittedName>
        <fullName evidence="2">Uncharacterized protein</fullName>
    </submittedName>
</protein>
<dbReference type="OrthoDB" id="8128484at2"/>
<organism evidence="2 3">
    <name type="scientific">Afipia felis</name>
    <name type="common">Cat scratch disease bacillus</name>
    <dbReference type="NCBI Taxonomy" id="1035"/>
    <lineage>
        <taxon>Bacteria</taxon>
        <taxon>Pseudomonadati</taxon>
        <taxon>Pseudomonadota</taxon>
        <taxon>Alphaproteobacteria</taxon>
        <taxon>Hyphomicrobiales</taxon>
        <taxon>Nitrobacteraceae</taxon>
        <taxon>Afipia</taxon>
    </lineage>
</organism>
<evidence type="ECO:0000313" key="3">
    <source>
        <dbReference type="Proteomes" id="UP000035762"/>
    </source>
</evidence>